<feature type="binding site" evidence="6 7">
    <location>
        <begin position="44"/>
        <end position="49"/>
    </location>
    <ligand>
        <name>FMN</name>
        <dbReference type="ChEBI" id="CHEBI:58210"/>
    </ligand>
</feature>
<dbReference type="PIRSF" id="PIRSF000190">
    <property type="entry name" value="Pyd_amn-ph_oxd"/>
    <property type="match status" value="1"/>
</dbReference>
<comment type="cofactor">
    <cofactor evidence="6 7">
        <name>FMN</name>
        <dbReference type="ChEBI" id="CHEBI:58210"/>
    </cofactor>
    <text evidence="6 7">Binds 1 FMN per subunit.</text>
</comment>
<dbReference type="SUPFAM" id="SSF50475">
    <property type="entry name" value="FMN-binding split barrel"/>
    <property type="match status" value="1"/>
</dbReference>
<dbReference type="EC" id="1.4.3.5" evidence="6"/>
<feature type="binding site" evidence="6">
    <location>
        <position position="113"/>
    </location>
    <ligand>
        <name>substrate</name>
    </ligand>
</feature>
<comment type="pathway">
    <text evidence="6">Cofactor metabolism; pyridoxal 5'-phosphate salvage; pyridoxal 5'-phosphate from pyridoxamine 5'-phosphate: step 1/1.</text>
</comment>
<accession>A0A0R0AYK6</accession>
<keyword evidence="4 6" id="KW-0560">Oxidoreductase</keyword>
<proteinExistence type="inferred from homology"/>
<feature type="binding site" evidence="6 7">
    <location>
        <position position="91"/>
    </location>
    <ligand>
        <name>FMN</name>
        <dbReference type="ChEBI" id="CHEBI:58210"/>
    </ligand>
</feature>
<comment type="similarity">
    <text evidence="1 6">Belongs to the pyridoxamine 5'-phosphate oxidase family.</text>
</comment>
<gene>
    <name evidence="6" type="primary">pdxH</name>
    <name evidence="10" type="ORF">ARC20_00345</name>
</gene>
<dbReference type="NCBIfam" id="TIGR00558">
    <property type="entry name" value="pdxH"/>
    <property type="match status" value="1"/>
</dbReference>
<keyword evidence="5 6" id="KW-0664">Pyridoxine biosynthesis</keyword>
<feature type="binding site" evidence="6 7">
    <location>
        <begin position="126"/>
        <end position="127"/>
    </location>
    <ligand>
        <name>FMN</name>
        <dbReference type="ChEBI" id="CHEBI:58210"/>
    </ligand>
</feature>
<keyword evidence="11" id="KW-1185">Reference proteome</keyword>
<evidence type="ECO:0000256" key="2">
    <source>
        <dbReference type="ARBA" id="ARBA00022630"/>
    </source>
</evidence>
<dbReference type="Pfam" id="PF10590">
    <property type="entry name" value="PNP_phzG_C"/>
    <property type="match status" value="1"/>
</dbReference>
<comment type="caution">
    <text evidence="6">Lacks conserved residue(s) required for the propagation of feature annotation.</text>
</comment>
<feature type="binding site" evidence="6 7">
    <location>
        <position position="181"/>
    </location>
    <ligand>
        <name>FMN</name>
        <dbReference type="ChEBI" id="CHEBI:58210"/>
    </ligand>
</feature>
<evidence type="ECO:0000256" key="6">
    <source>
        <dbReference type="HAMAP-Rule" id="MF_01629"/>
    </source>
</evidence>
<organism evidence="10 11">
    <name type="scientific">Stenotrophomonas panacihumi</name>
    <dbReference type="NCBI Taxonomy" id="676599"/>
    <lineage>
        <taxon>Bacteria</taxon>
        <taxon>Pseudomonadati</taxon>
        <taxon>Pseudomonadota</taxon>
        <taxon>Gammaproteobacteria</taxon>
        <taxon>Lysobacterales</taxon>
        <taxon>Lysobacteraceae</taxon>
        <taxon>Stenotrophomonas</taxon>
    </lineage>
</organism>
<evidence type="ECO:0000256" key="7">
    <source>
        <dbReference type="PIRSR" id="PIRSR000190-2"/>
    </source>
</evidence>
<comment type="caution">
    <text evidence="10">The sequence shown here is derived from an EMBL/GenBank/DDBJ whole genome shotgun (WGS) entry which is preliminary data.</text>
</comment>
<dbReference type="PANTHER" id="PTHR10851:SF0">
    <property type="entry name" value="PYRIDOXINE-5'-PHOSPHATE OXIDASE"/>
    <property type="match status" value="1"/>
</dbReference>
<dbReference type="EMBL" id="LLXU01000054">
    <property type="protein sequence ID" value="KRG46615.1"/>
    <property type="molecule type" value="Genomic_DNA"/>
</dbReference>
<dbReference type="InterPro" id="IPR019576">
    <property type="entry name" value="Pyridoxamine_oxidase_dimer_C"/>
</dbReference>
<comment type="catalytic activity">
    <reaction evidence="6">
        <text>pyridoxine 5'-phosphate + O2 = pyridoxal 5'-phosphate + H2O2</text>
        <dbReference type="Rhea" id="RHEA:15149"/>
        <dbReference type="ChEBI" id="CHEBI:15379"/>
        <dbReference type="ChEBI" id="CHEBI:16240"/>
        <dbReference type="ChEBI" id="CHEBI:58589"/>
        <dbReference type="ChEBI" id="CHEBI:597326"/>
        <dbReference type="EC" id="1.4.3.5"/>
    </reaction>
</comment>
<keyword evidence="3 6" id="KW-0288">FMN</keyword>
<feature type="binding site" evidence="6">
    <location>
        <position position="109"/>
    </location>
    <ligand>
        <name>substrate</name>
    </ligand>
</feature>
<dbReference type="OrthoDB" id="9780392at2"/>
<dbReference type="GO" id="GO:0004733">
    <property type="term" value="F:pyridoxamine phosphate oxidase activity"/>
    <property type="evidence" value="ECO:0007669"/>
    <property type="project" value="UniProtKB-UniRule"/>
</dbReference>
<dbReference type="InterPro" id="IPR012349">
    <property type="entry name" value="Split_barrel_FMN-bd"/>
</dbReference>
<feature type="domain" description="Pyridoxamine 5'-phosphate oxidase N-terminal" evidence="8">
    <location>
        <begin position="26"/>
        <end position="144"/>
    </location>
</feature>
<dbReference type="HAMAP" id="MF_01629">
    <property type="entry name" value="PdxH"/>
    <property type="match status" value="1"/>
</dbReference>
<evidence type="ECO:0000256" key="4">
    <source>
        <dbReference type="ARBA" id="ARBA00023002"/>
    </source>
</evidence>
<feature type="binding site" evidence="6">
    <location>
        <position position="117"/>
    </location>
    <ligand>
        <name>substrate</name>
    </ligand>
</feature>
<reference evidence="10 11" key="1">
    <citation type="submission" date="2015-10" db="EMBL/GenBank/DDBJ databases">
        <title>Genome sequencing and analysis of members of genus Stenotrophomonas.</title>
        <authorList>
            <person name="Patil P.P."/>
            <person name="Midha S."/>
            <person name="Patil P.B."/>
        </authorList>
    </citation>
    <scope>NUCLEOTIDE SEQUENCE [LARGE SCALE GENOMIC DNA]</scope>
    <source>
        <strain evidence="10 11">JCM 16536</strain>
    </source>
</reference>
<dbReference type="AlphaFoldDB" id="A0A0R0AYK6"/>
<sequence length="199" mass="22861">MTDFYAEALSTFASLYQEAQQGDEIEPSAMTLATASLEGRPSARTVLLKSFDERGFVFYTHIESPKGRELQANPQAALLFLWRRLREAGIQVRIEGEVQQVSAAESDAYFASRPRQSQIGAWASMQSRTLSSREEFEQRLAKVESGFEGREVPRPEGWGGFRVVPQRFEFWYGAQFRLHERWRYECDAAGAWSKRMLYP</sequence>
<feature type="binding site" evidence="6">
    <location>
        <begin position="177"/>
        <end position="179"/>
    </location>
    <ligand>
        <name>substrate</name>
    </ligand>
</feature>
<dbReference type="FunFam" id="2.30.110.10:FF:000012">
    <property type="entry name" value="Predicted protein"/>
    <property type="match status" value="1"/>
</dbReference>
<keyword evidence="2 6" id="KW-0285">Flavoprotein</keyword>
<dbReference type="PROSITE" id="PS01064">
    <property type="entry name" value="PYRIDOX_OXIDASE"/>
    <property type="match status" value="1"/>
</dbReference>
<dbReference type="Gene3D" id="2.30.110.10">
    <property type="entry name" value="Electron Transport, Fmn-binding Protein, Chain A"/>
    <property type="match status" value="1"/>
</dbReference>
<dbReference type="Proteomes" id="UP000051802">
    <property type="component" value="Unassembled WGS sequence"/>
</dbReference>
<evidence type="ECO:0000256" key="3">
    <source>
        <dbReference type="ARBA" id="ARBA00022643"/>
    </source>
</evidence>
<feature type="binding site" evidence="6 7">
    <location>
        <position position="66"/>
    </location>
    <ligand>
        <name>FMN</name>
        <dbReference type="ChEBI" id="CHEBI:58210"/>
    </ligand>
</feature>
<dbReference type="GO" id="GO:0010181">
    <property type="term" value="F:FMN binding"/>
    <property type="evidence" value="ECO:0007669"/>
    <property type="project" value="UniProtKB-UniRule"/>
</dbReference>
<name>A0A0R0AYK6_9GAMM</name>
<evidence type="ECO:0000256" key="5">
    <source>
        <dbReference type="ARBA" id="ARBA00023096"/>
    </source>
</evidence>
<dbReference type="PANTHER" id="PTHR10851">
    <property type="entry name" value="PYRIDOXINE-5-PHOSPHATE OXIDASE"/>
    <property type="match status" value="1"/>
</dbReference>
<evidence type="ECO:0000256" key="1">
    <source>
        <dbReference type="ARBA" id="ARBA00007301"/>
    </source>
</evidence>
<dbReference type="InterPro" id="IPR019740">
    <property type="entry name" value="Pyridox_Oxase_CS"/>
</dbReference>
<dbReference type="InterPro" id="IPR011576">
    <property type="entry name" value="Pyridox_Oxase_N"/>
</dbReference>
<comment type="pathway">
    <text evidence="6">Cofactor metabolism; pyridoxal 5'-phosphate salvage; pyridoxal 5'-phosphate from pyridoxine 5'-phosphate: step 1/1.</text>
</comment>
<feature type="binding site" evidence="6 7">
    <location>
        <position position="171"/>
    </location>
    <ligand>
        <name>FMN</name>
        <dbReference type="ChEBI" id="CHEBI:58210"/>
    </ligand>
</feature>
<evidence type="ECO:0000313" key="10">
    <source>
        <dbReference type="EMBL" id="KRG46615.1"/>
    </source>
</evidence>
<dbReference type="NCBIfam" id="NF004231">
    <property type="entry name" value="PRK05679.1"/>
    <property type="match status" value="1"/>
</dbReference>
<protein>
    <recommendedName>
        <fullName evidence="6">Pyridoxine/pyridoxamine 5'-phosphate oxidase</fullName>
        <ecNumber evidence="6">1.4.3.5</ecNumber>
    </recommendedName>
    <alternativeName>
        <fullName evidence="6">PNP/PMP oxidase</fullName>
        <shortName evidence="6">PNPOx</shortName>
    </alternativeName>
    <alternativeName>
        <fullName evidence="6">Pyridoxal 5'-phosphate synthase</fullName>
    </alternativeName>
</protein>
<comment type="catalytic activity">
    <reaction evidence="6">
        <text>pyridoxamine 5'-phosphate + O2 + H2O = pyridoxal 5'-phosphate + H2O2 + NH4(+)</text>
        <dbReference type="Rhea" id="RHEA:15817"/>
        <dbReference type="ChEBI" id="CHEBI:15377"/>
        <dbReference type="ChEBI" id="CHEBI:15379"/>
        <dbReference type="ChEBI" id="CHEBI:16240"/>
        <dbReference type="ChEBI" id="CHEBI:28938"/>
        <dbReference type="ChEBI" id="CHEBI:58451"/>
        <dbReference type="ChEBI" id="CHEBI:597326"/>
        <dbReference type="EC" id="1.4.3.5"/>
    </reaction>
</comment>
<dbReference type="Pfam" id="PF01243">
    <property type="entry name" value="PNPOx_N"/>
    <property type="match status" value="1"/>
</dbReference>
<dbReference type="UniPathway" id="UPA01068">
    <property type="reaction ID" value="UER00304"/>
</dbReference>
<dbReference type="GO" id="GO:0008615">
    <property type="term" value="P:pyridoxine biosynthetic process"/>
    <property type="evidence" value="ECO:0007669"/>
    <property type="project" value="UniProtKB-UniRule"/>
</dbReference>
<comment type="subunit">
    <text evidence="6">Homodimer.</text>
</comment>
<dbReference type="InterPro" id="IPR000659">
    <property type="entry name" value="Pyridox_Oxase"/>
</dbReference>
<feature type="binding site" evidence="6 7">
    <location>
        <begin position="59"/>
        <end position="60"/>
    </location>
    <ligand>
        <name>FMN</name>
        <dbReference type="ChEBI" id="CHEBI:58210"/>
    </ligand>
</feature>
<evidence type="ECO:0000259" key="9">
    <source>
        <dbReference type="Pfam" id="PF10590"/>
    </source>
</evidence>
<evidence type="ECO:0000313" key="11">
    <source>
        <dbReference type="Proteomes" id="UP000051802"/>
    </source>
</evidence>
<comment type="function">
    <text evidence="6">Catalyzes the oxidation of either pyridoxine 5'-phosphate (PNP) or pyridoxamine 5'-phosphate (PMP) into pyridoxal 5'-phosphate (PLP).</text>
</comment>
<feature type="binding site" evidence="6">
    <location>
        <position position="49"/>
    </location>
    <ligand>
        <name>substrate</name>
    </ligand>
</feature>
<dbReference type="STRING" id="676599.ARC20_00345"/>
<feature type="domain" description="Pyridoxine 5'-phosphate oxidase dimerisation C-terminal" evidence="9">
    <location>
        <begin position="158"/>
        <end position="199"/>
    </location>
</feature>
<dbReference type="RefSeq" id="WP_057644666.1">
    <property type="nucleotide sequence ID" value="NZ_LLXU01000054.1"/>
</dbReference>
<evidence type="ECO:0000259" key="8">
    <source>
        <dbReference type="Pfam" id="PF01243"/>
    </source>
</evidence>